<accession>A0A3S2ZC88</accession>
<comment type="function">
    <text evidence="7">Part of the tripartite ATP-independent periplasmic (TRAP) transport system.</text>
</comment>
<evidence type="ECO:0000259" key="8">
    <source>
        <dbReference type="Pfam" id="PF04290"/>
    </source>
</evidence>
<keyword evidence="10" id="KW-1185">Reference proteome</keyword>
<keyword evidence="3" id="KW-1003">Cell membrane</keyword>
<reference evidence="10" key="1">
    <citation type="submission" date="2019-01" db="EMBL/GenBank/DDBJ databases">
        <title>Gri0909 isolated from a small marine red alga.</title>
        <authorList>
            <person name="Kim J."/>
            <person name="Jeong S.E."/>
            <person name="Jeon C.O."/>
        </authorList>
    </citation>
    <scope>NUCLEOTIDE SEQUENCE [LARGE SCALE GENOMIC DNA]</scope>
    <source>
        <strain evidence="10">Gri0909</strain>
    </source>
</reference>
<evidence type="ECO:0000313" key="9">
    <source>
        <dbReference type="EMBL" id="RVU39235.1"/>
    </source>
</evidence>
<dbReference type="Proteomes" id="UP000287447">
    <property type="component" value="Unassembled WGS sequence"/>
</dbReference>
<comment type="caution">
    <text evidence="9">The sequence shown here is derived from an EMBL/GenBank/DDBJ whole genome shotgun (WGS) entry which is preliminary data.</text>
</comment>
<keyword evidence="4 7" id="KW-0812">Transmembrane</keyword>
<comment type="subunit">
    <text evidence="7">The complex comprises the extracytoplasmic solute receptor protein and the two transmembrane proteins.</text>
</comment>
<feature type="domain" description="Tripartite ATP-independent periplasmic transporters DctQ component" evidence="8">
    <location>
        <begin position="44"/>
        <end position="174"/>
    </location>
</feature>
<organism evidence="9 10">
    <name type="scientific">Hwanghaeella grinnelliae</name>
    <dbReference type="NCBI Taxonomy" id="2500179"/>
    <lineage>
        <taxon>Bacteria</taxon>
        <taxon>Pseudomonadati</taxon>
        <taxon>Pseudomonadota</taxon>
        <taxon>Alphaproteobacteria</taxon>
        <taxon>Rhodospirillales</taxon>
        <taxon>Rhodospirillaceae</taxon>
        <taxon>Hwanghaeella</taxon>
    </lineage>
</organism>
<keyword evidence="6 7" id="KW-0472">Membrane</keyword>
<evidence type="ECO:0000313" key="10">
    <source>
        <dbReference type="Proteomes" id="UP000287447"/>
    </source>
</evidence>
<dbReference type="Pfam" id="PF04290">
    <property type="entry name" value="DctQ"/>
    <property type="match status" value="1"/>
</dbReference>
<comment type="subcellular location">
    <subcellularLocation>
        <location evidence="7">Cell inner membrane</location>
        <topology evidence="7">Multi-pass membrane protein</topology>
    </subcellularLocation>
    <subcellularLocation>
        <location evidence="1">Cell membrane</location>
        <topology evidence="1">Multi-pass membrane protein</topology>
    </subcellularLocation>
</comment>
<evidence type="ECO:0000256" key="7">
    <source>
        <dbReference type="RuleBase" id="RU369079"/>
    </source>
</evidence>
<evidence type="ECO:0000256" key="5">
    <source>
        <dbReference type="ARBA" id="ARBA00022989"/>
    </source>
</evidence>
<gene>
    <name evidence="9" type="ORF">EOI86_08320</name>
</gene>
<feature type="transmembrane region" description="Helical" evidence="7">
    <location>
        <begin position="106"/>
        <end position="127"/>
    </location>
</feature>
<keyword evidence="7" id="KW-0997">Cell inner membrane</keyword>
<comment type="similarity">
    <text evidence="7">Belongs to the TRAP transporter small permease family.</text>
</comment>
<dbReference type="EMBL" id="SADE01000001">
    <property type="protein sequence ID" value="RVU39235.1"/>
    <property type="molecule type" value="Genomic_DNA"/>
</dbReference>
<proteinExistence type="inferred from homology"/>
<dbReference type="GO" id="GO:0005886">
    <property type="term" value="C:plasma membrane"/>
    <property type="evidence" value="ECO:0007669"/>
    <property type="project" value="UniProtKB-SubCell"/>
</dbReference>
<dbReference type="InterPro" id="IPR055348">
    <property type="entry name" value="DctQ"/>
</dbReference>
<evidence type="ECO:0000256" key="1">
    <source>
        <dbReference type="ARBA" id="ARBA00004651"/>
    </source>
</evidence>
<dbReference type="AlphaFoldDB" id="A0A3S2ZC88"/>
<evidence type="ECO:0000256" key="6">
    <source>
        <dbReference type="ARBA" id="ARBA00023136"/>
    </source>
</evidence>
<sequence length="194" mass="22270">MGEKTVTELADRLPPRLGAIVKAMVAIKLNISAAATLVLPATFLLVVIFRYILHSDLFAYEEWLLPVSFWLYFLASGVGSYEDSQIRADILESFFKSPRAIWWRKVILYSVECSISLVMVYWGYLMIENDVLSYPFWQKTIAMKIPFFVPHLGIFVGLVFMAFYGLLHLYVLLRFGPKVIEEDLLAKARDMEAV</sequence>
<evidence type="ECO:0000256" key="2">
    <source>
        <dbReference type="ARBA" id="ARBA00022448"/>
    </source>
</evidence>
<keyword evidence="5 7" id="KW-1133">Transmembrane helix</keyword>
<feature type="transmembrane region" description="Helical" evidence="7">
    <location>
        <begin position="63"/>
        <end position="81"/>
    </location>
</feature>
<feature type="transmembrane region" description="Helical" evidence="7">
    <location>
        <begin position="31"/>
        <end position="51"/>
    </location>
</feature>
<keyword evidence="2 7" id="KW-0813">Transport</keyword>
<dbReference type="GO" id="GO:0022857">
    <property type="term" value="F:transmembrane transporter activity"/>
    <property type="evidence" value="ECO:0007669"/>
    <property type="project" value="UniProtKB-UniRule"/>
</dbReference>
<protein>
    <recommendedName>
        <fullName evidence="7">TRAP transporter small permease protein</fullName>
    </recommendedName>
</protein>
<name>A0A3S2ZC88_9PROT</name>
<evidence type="ECO:0000256" key="4">
    <source>
        <dbReference type="ARBA" id="ARBA00022692"/>
    </source>
</evidence>
<evidence type="ECO:0000256" key="3">
    <source>
        <dbReference type="ARBA" id="ARBA00022475"/>
    </source>
</evidence>
<feature type="transmembrane region" description="Helical" evidence="7">
    <location>
        <begin position="147"/>
        <end position="173"/>
    </location>
</feature>